<dbReference type="EMBL" id="DTEI01000066">
    <property type="protein sequence ID" value="HGU15750.1"/>
    <property type="molecule type" value="Genomic_DNA"/>
</dbReference>
<evidence type="ECO:0000313" key="2">
    <source>
        <dbReference type="EMBL" id="HGU15750.1"/>
    </source>
</evidence>
<proteinExistence type="predicted"/>
<dbReference type="AlphaFoldDB" id="A0A7V4JQB3"/>
<keyword evidence="1" id="KW-0732">Signal</keyword>
<evidence type="ECO:0000256" key="1">
    <source>
        <dbReference type="SAM" id="SignalP"/>
    </source>
</evidence>
<dbReference type="Pfam" id="PF07396">
    <property type="entry name" value="Porin_O_P"/>
    <property type="match status" value="1"/>
</dbReference>
<sequence length="445" mass="51137">MKKLMKNLKKKVLLTGLGLASAMLFTTSTNAAPTFTFGEGQELEIFFCNQLWAIYTMDRMENGTKYDNRWDFLLRRSRLGFQGKISENLSWRVWFAYDNVGMDPHTAITQNNNVGLINYNVNNREFYIWDAMFTYALYKNWANITIGYFRPQVGRESITAGFEVLSLEKALPNFYPRMHLVGTGPGRETGVNIGGLYYDGKRKWGINYNFGVFNVDKYNGDTGGDNLLYTGRVAITLGDPEMKKYTLGYKVNYFGKRNGITFAVNYAYQGRAKPTISYPLASDIWYTLGNQTGYFDPKNSKLKEPFKNNQMIGFDILANYKDLTFNAEYDVLKRDFDKSIFSYEDKVWHIRIGYNFHLPNKTILEPTITYQKWEGDKNSLNGDGELRVIDAGLNWYIKENKLKLNIHYVDQDGSARSAYDSYNPNTKMGKGAIGDYLGIGLQLIF</sequence>
<gene>
    <name evidence="2" type="ORF">ENU91_03750</name>
</gene>
<dbReference type="InterPro" id="IPR010870">
    <property type="entry name" value="Porin_O/P"/>
</dbReference>
<feature type="signal peptide" evidence="1">
    <location>
        <begin position="1"/>
        <end position="31"/>
    </location>
</feature>
<protein>
    <submittedName>
        <fullName evidence="2">Porin</fullName>
    </submittedName>
</protein>
<dbReference type="Gene3D" id="2.40.160.10">
    <property type="entry name" value="Porin"/>
    <property type="match status" value="1"/>
</dbReference>
<organism evidence="2">
    <name type="scientific">Thermodesulfobacterium geofontis</name>
    <dbReference type="NCBI Taxonomy" id="1295609"/>
    <lineage>
        <taxon>Bacteria</taxon>
        <taxon>Pseudomonadati</taxon>
        <taxon>Thermodesulfobacteriota</taxon>
        <taxon>Thermodesulfobacteria</taxon>
        <taxon>Thermodesulfobacteriales</taxon>
        <taxon>Thermodesulfobacteriaceae</taxon>
        <taxon>Thermodesulfobacterium</taxon>
    </lineage>
</organism>
<feature type="chain" id="PRO_5030549759" evidence="1">
    <location>
        <begin position="32"/>
        <end position="445"/>
    </location>
</feature>
<name>A0A7V4JQB3_9BACT</name>
<dbReference type="InterPro" id="IPR023614">
    <property type="entry name" value="Porin_dom_sf"/>
</dbReference>
<accession>A0A7V4JQB3</accession>
<reference evidence="2" key="1">
    <citation type="journal article" date="2020" name="mSystems">
        <title>Genome- and Community-Level Interaction Insights into Carbon Utilization and Element Cycling Functions of Hydrothermarchaeota in Hydrothermal Sediment.</title>
        <authorList>
            <person name="Zhou Z."/>
            <person name="Liu Y."/>
            <person name="Xu W."/>
            <person name="Pan J."/>
            <person name="Luo Z.H."/>
            <person name="Li M."/>
        </authorList>
    </citation>
    <scope>NUCLEOTIDE SEQUENCE [LARGE SCALE GENOMIC DNA]</scope>
    <source>
        <strain evidence="2">SpSt-711</strain>
    </source>
</reference>
<comment type="caution">
    <text evidence="2">The sequence shown here is derived from an EMBL/GenBank/DDBJ whole genome shotgun (WGS) entry which is preliminary data.</text>
</comment>